<comment type="caution">
    <text evidence="3">The sequence shown here is derived from an EMBL/GenBank/DDBJ whole genome shotgun (WGS) entry which is preliminary data.</text>
</comment>
<dbReference type="EMBL" id="REFZ01000004">
    <property type="protein sequence ID" value="RQH01240.1"/>
    <property type="molecule type" value="Genomic_DNA"/>
</dbReference>
<evidence type="ECO:0000313" key="4">
    <source>
        <dbReference type="Proteomes" id="UP000281431"/>
    </source>
</evidence>
<keyword evidence="4" id="KW-1185">Reference proteome</keyword>
<evidence type="ECO:0000313" key="3">
    <source>
        <dbReference type="EMBL" id="RQH01240.1"/>
    </source>
</evidence>
<evidence type="ECO:0000256" key="1">
    <source>
        <dbReference type="SAM" id="MobiDB-lite"/>
    </source>
</evidence>
<keyword evidence="2" id="KW-0812">Transmembrane</keyword>
<feature type="transmembrane region" description="Helical" evidence="2">
    <location>
        <begin position="72"/>
        <end position="90"/>
    </location>
</feature>
<gene>
    <name evidence="3" type="ORF">EA472_07235</name>
</gene>
<reference evidence="3 4" key="1">
    <citation type="submission" date="2018-10" db="EMBL/GenBank/DDBJ databases">
        <title>Natrarchaeobius chitinivorans gen. nov., sp. nov., and Natrarchaeobius haloalkaliphilus sp. nov., alkaliphilic, chitin-utilizing haloarchaea from hypersaline alkaline lakes.</title>
        <authorList>
            <person name="Sorokin D.Y."/>
            <person name="Elcheninov A.G."/>
            <person name="Kostrikina N.A."/>
            <person name="Bale N.J."/>
            <person name="Sinninghe Damste J.S."/>
            <person name="Khijniak T.V."/>
            <person name="Kublanov I.V."/>
            <person name="Toshchakov S.V."/>
        </authorList>
    </citation>
    <scope>NUCLEOTIDE SEQUENCE [LARGE SCALE GENOMIC DNA]</scope>
    <source>
        <strain evidence="3 4">AArcht7</strain>
    </source>
</reference>
<organism evidence="3 4">
    <name type="scientific">Natrarchaeobius chitinivorans</name>
    <dbReference type="NCBI Taxonomy" id="1679083"/>
    <lineage>
        <taxon>Archaea</taxon>
        <taxon>Methanobacteriati</taxon>
        <taxon>Methanobacteriota</taxon>
        <taxon>Stenosarchaea group</taxon>
        <taxon>Halobacteria</taxon>
        <taxon>Halobacteriales</taxon>
        <taxon>Natrialbaceae</taxon>
        <taxon>Natrarchaeobius</taxon>
    </lineage>
</organism>
<keyword evidence="2" id="KW-1133">Transmembrane helix</keyword>
<evidence type="ECO:0000256" key="2">
    <source>
        <dbReference type="SAM" id="Phobius"/>
    </source>
</evidence>
<dbReference type="Proteomes" id="UP000281431">
    <property type="component" value="Unassembled WGS sequence"/>
</dbReference>
<protein>
    <recommendedName>
        <fullName evidence="5">Transmembrane protein</fullName>
    </recommendedName>
</protein>
<proteinExistence type="predicted"/>
<feature type="compositionally biased region" description="Basic and acidic residues" evidence="1">
    <location>
        <begin position="121"/>
        <end position="150"/>
    </location>
</feature>
<name>A0A3N6PJI3_NATCH</name>
<accession>A0A3N6PJI3</accession>
<evidence type="ECO:0008006" key="5">
    <source>
        <dbReference type="Google" id="ProtNLM"/>
    </source>
</evidence>
<keyword evidence="2" id="KW-0472">Membrane</keyword>
<feature type="region of interest" description="Disordered" evidence="1">
    <location>
        <begin position="113"/>
        <end position="150"/>
    </location>
</feature>
<dbReference type="Pfam" id="PF26045">
    <property type="entry name" value="OB_2TM_halo"/>
    <property type="match status" value="1"/>
</dbReference>
<dbReference type="InterPro" id="IPR058927">
    <property type="entry name" value="OB_2TM"/>
</dbReference>
<sequence>MSAMKSLGRCGRLLCLSILVAALVALPIWYGSSKPTILEAISRGDTVRNPVALEAVFPLREWPGSREPWEVYYMYAVSVVGCLWVAVRTVQGFRFDLRRWTFVPRSHHRPLRSFTKRRSRTTAEETERGGPSVKEPDVERRCDRSGERDA</sequence>
<dbReference type="AlphaFoldDB" id="A0A3N6PJI3"/>